<feature type="region of interest" description="Disordered" evidence="10">
    <location>
        <begin position="1"/>
        <end position="112"/>
    </location>
</feature>
<keyword evidence="13" id="KW-1185">Reference proteome</keyword>
<dbReference type="GO" id="GO:0046872">
    <property type="term" value="F:metal ion binding"/>
    <property type="evidence" value="ECO:0007669"/>
    <property type="project" value="UniProtKB-KW"/>
</dbReference>
<feature type="region of interest" description="Disordered" evidence="10">
    <location>
        <begin position="1045"/>
        <end position="1084"/>
    </location>
</feature>
<evidence type="ECO:0000256" key="8">
    <source>
        <dbReference type="ARBA" id="ARBA00022842"/>
    </source>
</evidence>
<feature type="region of interest" description="Disordered" evidence="10">
    <location>
        <begin position="857"/>
        <end position="881"/>
    </location>
</feature>
<comment type="caution">
    <text evidence="12">The sequence shown here is derived from an EMBL/GenBank/DDBJ whole genome shotgun (WGS) entry which is preliminary data.</text>
</comment>
<reference evidence="12" key="1">
    <citation type="submission" date="2023-08" db="EMBL/GenBank/DDBJ databases">
        <authorList>
            <person name="Audoor S."/>
            <person name="Bilcke G."/>
        </authorList>
    </citation>
    <scope>NUCLEOTIDE SEQUENCE</scope>
</reference>
<keyword evidence="5" id="KW-0677">Repeat</keyword>
<comment type="subcellular location">
    <subcellularLocation>
        <location evidence="2">Cytoplasm</location>
    </subcellularLocation>
</comment>
<evidence type="ECO:0000256" key="3">
    <source>
        <dbReference type="ARBA" id="ARBA00022490"/>
    </source>
</evidence>
<sequence>MKLGKIFRRKRKDKRDNSKKDASNRGTAEDEEPIRSSVVANRGSSEFPSFAASSQNSVDRGETGSNGHRSVSQEAPPSRAANEDTHGSESEDVVSEMVAKSTGGGKRRINKGVPDSFKGLSVSHRFNVPQVEEDPEVVREISEAYDGIPEIEQIRLPRGGISIDTKAVGRIQFGIPPETIKDSMRLGIPVPQIYIVPAERFCREMGPALGVNLAEFEFPGYFNFFICKQKCMMIVDSQDAQDKICSVLSETLLGPGEFLGENPRTHNEEDFAPDFPRDAIPNFQKELEYFRKMPDGSELAVTAIYDFCHFKIPEHGSTHAELGVPPIKSSGDKKSEGRWFGDVATVWPLKATEEQKKERSVPRVEIFKMASGLEYIIHDIDENNHIIGRARFNGHIKVSEMMSVEGFSGSKAHDFTKKESTDEDDSVSSSEGFGSPMSSLGPPSFHPPSFGVTTLGNSHGFDKSGSTSGYVLWVNGRGIMIDPPPYSSATLEREGIRPRTIVGIILTHCHADHDAGAFQKVLTGSPVVVITTPTIYKSFIRKYAALASVSPALLRHCHRYKPAIVGEALRFQGANFRFQYSLHAIPCVGFRVDWRGRSMVFSGDHLNKPVQLDQMQKDGVLSKARGDDLRNLPLQETDLLLHEAGVPPLHTPLEELMKLPQRVRKRLYVVHTATIPEEFDLRVAPTGTAGTLRLDKVPNVSNSQQPIGGARRPRAARHSHMADDDLMAWGGTINEYEVDSEPPGNKEMSAQSMQYAMTTSFTGTNKKQIRHSITDMGHPTVPLVGMRPASSTDAWFILNLLSAVPFMSSLSYASTMEVLETARVEVFAAEEQIIEAERRRSILCVVWEGTCVEKPPSEMSLSGIPEGESDAENEQENDRKDKTTVWHAGDWTGPIALQPDKRLSGESERCMTHDIVALSTQGVKVITIDFSALHQILKSGSGLYRKYLDRQAQQNRRRSVETTVLNSNGKSDRQLTEALRNLNIVDLLDQNFALRKLSAVQKRHIESLAAGPISFEPGARLWRDGAPVDRAFMIVSGTASFVPKRRNAGSATARKDNDVSDFEEDEEFGRSMSNTSKESLSDKISQDALKVAEDFDSDEEGKELNDRHYVQLETLFSRSQNGMVKSMTEANDFADLSKNLQRRADAVSSGEFTTDEMKPYEWEKQAQAAEEEPDPKDRRSALQRKASVRARFENKVLGRIHSREAYTGGLVFSRGHFLGDISRMFYGHVNTDLNSSQSKLSPSSFDLSLDSMHDKVIQDDESESGPREGHTSTLIAGKEGCVVLVFEKASLIPFLDEYPGLLLSLLGTQVVV</sequence>
<evidence type="ECO:0000256" key="4">
    <source>
        <dbReference type="ARBA" id="ARBA00022723"/>
    </source>
</evidence>
<evidence type="ECO:0000256" key="7">
    <source>
        <dbReference type="ARBA" id="ARBA00022801"/>
    </source>
</evidence>
<dbReference type="SUPFAM" id="SSF56281">
    <property type="entry name" value="Metallo-hydrolase/oxidoreductase"/>
    <property type="match status" value="1"/>
</dbReference>
<keyword evidence="7" id="KW-0378">Hydrolase</keyword>
<dbReference type="Gene3D" id="2.60.120.10">
    <property type="entry name" value="Jelly Rolls"/>
    <property type="match status" value="1"/>
</dbReference>
<evidence type="ECO:0000256" key="5">
    <source>
        <dbReference type="ARBA" id="ARBA00022737"/>
    </source>
</evidence>
<organism evidence="12 13">
    <name type="scientific">Cylindrotheca closterium</name>
    <dbReference type="NCBI Taxonomy" id="2856"/>
    <lineage>
        <taxon>Eukaryota</taxon>
        <taxon>Sar</taxon>
        <taxon>Stramenopiles</taxon>
        <taxon>Ochrophyta</taxon>
        <taxon>Bacillariophyta</taxon>
        <taxon>Bacillariophyceae</taxon>
        <taxon>Bacillariophycidae</taxon>
        <taxon>Bacillariales</taxon>
        <taxon>Bacillariaceae</taxon>
        <taxon>Cylindrotheca</taxon>
    </lineage>
</organism>
<dbReference type="InterPro" id="IPR014710">
    <property type="entry name" value="RmlC-like_jellyroll"/>
</dbReference>
<feature type="compositionally biased region" description="Low complexity" evidence="10">
    <location>
        <begin position="427"/>
        <end position="439"/>
    </location>
</feature>
<dbReference type="SUPFAM" id="SSF51206">
    <property type="entry name" value="cAMP-binding domain-like"/>
    <property type="match status" value="1"/>
</dbReference>
<feature type="compositionally biased region" description="Polar residues" evidence="10">
    <location>
        <begin position="38"/>
        <end position="75"/>
    </location>
</feature>
<evidence type="ECO:0000313" key="12">
    <source>
        <dbReference type="EMBL" id="CAJ1915727.1"/>
    </source>
</evidence>
<keyword evidence="6" id="KW-0547">Nucleotide-binding</keyword>
<dbReference type="Proteomes" id="UP001295423">
    <property type="component" value="Unassembled WGS sequence"/>
</dbReference>
<dbReference type="InterPro" id="IPR018490">
    <property type="entry name" value="cNMP-bd_dom_sf"/>
</dbReference>
<dbReference type="FunFam" id="3.60.15.10:FF:000029">
    <property type="entry name" value="Cyclic nucleotide-binding domain protein"/>
    <property type="match status" value="1"/>
</dbReference>
<dbReference type="GO" id="GO:0000166">
    <property type="term" value="F:nucleotide binding"/>
    <property type="evidence" value="ECO:0007669"/>
    <property type="project" value="UniProtKB-KW"/>
</dbReference>
<accession>A0AAD2CB05</accession>
<evidence type="ECO:0000256" key="2">
    <source>
        <dbReference type="ARBA" id="ARBA00004496"/>
    </source>
</evidence>
<evidence type="ECO:0000313" key="13">
    <source>
        <dbReference type="Proteomes" id="UP001295423"/>
    </source>
</evidence>
<dbReference type="InterPro" id="IPR001279">
    <property type="entry name" value="Metallo-B-lactamas"/>
</dbReference>
<evidence type="ECO:0000256" key="10">
    <source>
        <dbReference type="SAM" id="MobiDB-lite"/>
    </source>
</evidence>
<keyword evidence="8" id="KW-0460">Magnesium</keyword>
<dbReference type="SMART" id="SM00849">
    <property type="entry name" value="Lactamase_B"/>
    <property type="match status" value="1"/>
</dbReference>
<dbReference type="Gene3D" id="3.60.15.10">
    <property type="entry name" value="Ribonuclease Z/Hydroxyacylglutathione hydrolase-like"/>
    <property type="match status" value="1"/>
</dbReference>
<comment type="similarity">
    <text evidence="9">Belongs to the metallo-beta-lactamase superfamily. cNMP phosphodiesterase family.</text>
</comment>
<dbReference type="InterPro" id="IPR036866">
    <property type="entry name" value="RibonucZ/Hydroxyglut_hydro"/>
</dbReference>
<protein>
    <recommendedName>
        <fullName evidence="11">Metallo-beta-lactamase domain-containing protein</fullName>
    </recommendedName>
</protein>
<name>A0AAD2CB05_9STRA</name>
<evidence type="ECO:0000256" key="6">
    <source>
        <dbReference type="ARBA" id="ARBA00022741"/>
    </source>
</evidence>
<keyword evidence="3" id="KW-0963">Cytoplasm</keyword>
<dbReference type="GO" id="GO:0042781">
    <property type="term" value="F:3'-tRNA processing endoribonuclease activity"/>
    <property type="evidence" value="ECO:0007669"/>
    <property type="project" value="TreeGrafter"/>
</dbReference>
<feature type="region of interest" description="Disordered" evidence="10">
    <location>
        <begin position="412"/>
        <end position="440"/>
    </location>
</feature>
<gene>
    <name evidence="12" type="ORF">CYCCA115_LOCUS728</name>
</gene>
<feature type="region of interest" description="Disordered" evidence="10">
    <location>
        <begin position="1165"/>
        <end position="1185"/>
    </location>
</feature>
<dbReference type="PANTHER" id="PTHR46018">
    <property type="entry name" value="ZINC PHOSPHODIESTERASE ELAC PROTEIN 1"/>
    <property type="match status" value="1"/>
</dbReference>
<feature type="compositionally biased region" description="Basic residues" evidence="10">
    <location>
        <begin position="1"/>
        <end position="13"/>
    </location>
</feature>
<dbReference type="GO" id="GO:0005634">
    <property type="term" value="C:nucleus"/>
    <property type="evidence" value="ECO:0007669"/>
    <property type="project" value="TreeGrafter"/>
</dbReference>
<feature type="compositionally biased region" description="Basic and acidic residues" evidence="10">
    <location>
        <begin position="14"/>
        <end position="23"/>
    </location>
</feature>
<comment type="cofactor">
    <cofactor evidence="1">
        <name>Mg(2+)</name>
        <dbReference type="ChEBI" id="CHEBI:18420"/>
    </cofactor>
</comment>
<dbReference type="Pfam" id="PF23023">
    <property type="entry name" value="Anti-Pycsar_Apyc1"/>
    <property type="match status" value="1"/>
</dbReference>
<proteinExistence type="inferred from homology"/>
<dbReference type="PANTHER" id="PTHR46018:SF2">
    <property type="entry name" value="ZINC PHOSPHODIESTERASE ELAC PROTEIN 1"/>
    <property type="match status" value="1"/>
</dbReference>
<evidence type="ECO:0000259" key="11">
    <source>
        <dbReference type="SMART" id="SM00849"/>
    </source>
</evidence>
<feature type="domain" description="Metallo-beta-lactamase" evidence="11">
    <location>
        <begin position="466"/>
        <end position="650"/>
    </location>
</feature>
<dbReference type="EMBL" id="CAKOGP040000001">
    <property type="protein sequence ID" value="CAJ1915727.1"/>
    <property type="molecule type" value="Genomic_DNA"/>
</dbReference>
<evidence type="ECO:0000256" key="9">
    <source>
        <dbReference type="ARBA" id="ARBA00061002"/>
    </source>
</evidence>
<keyword evidence="4" id="KW-0479">Metal-binding</keyword>
<evidence type="ECO:0000256" key="1">
    <source>
        <dbReference type="ARBA" id="ARBA00001946"/>
    </source>
</evidence>
<dbReference type="GO" id="GO:0005829">
    <property type="term" value="C:cytosol"/>
    <property type="evidence" value="ECO:0007669"/>
    <property type="project" value="UniProtKB-ARBA"/>
</dbReference>